<name>A0A2T7UBN4_9BURK</name>
<comment type="caution">
    <text evidence="9">The sequence shown here is derived from an EMBL/GenBank/DDBJ whole genome shotgun (WGS) entry which is preliminary data.</text>
</comment>
<comment type="similarity">
    <text evidence="2 8">Belongs to the 4-toluene sulfonate uptake permease (TSUP) (TC 2.A.102) family.</text>
</comment>
<gene>
    <name evidence="9" type="ORF">H663_014220</name>
</gene>
<keyword evidence="7 8" id="KW-0472">Membrane</keyword>
<sequence length="247" mass="26332">MADATYLIWAGLAAALVGLSKGGLPTVGMLSVPILSLFMSPVKAVVMLLPIYIISDAVGLWLYRKNFSAINLKILIPAGVGGVLVGWLTASLVSDTAVKMMIGLMGVGFVLNAWRKRKNAQAPRPANWKKGLFWGGLSGCTSFISHAGGPPFQVYLLPQKLPKLVFAGTSTLYFACINLAKLGPYHALQPYGPSELMGALVLIPFALAGTVAGAYLTRKIADDWFFKGVQVGLLLISIKLIVDVIWA</sequence>
<dbReference type="EMBL" id="LFYT02000020">
    <property type="protein sequence ID" value="PVE42038.1"/>
    <property type="molecule type" value="Genomic_DNA"/>
</dbReference>
<evidence type="ECO:0000256" key="8">
    <source>
        <dbReference type="RuleBase" id="RU363041"/>
    </source>
</evidence>
<feature type="transmembrane region" description="Helical" evidence="8">
    <location>
        <begin position="70"/>
        <end position="90"/>
    </location>
</feature>
<feature type="transmembrane region" description="Helical" evidence="8">
    <location>
        <begin position="96"/>
        <end position="114"/>
    </location>
</feature>
<feature type="transmembrane region" description="Helical" evidence="8">
    <location>
        <begin position="196"/>
        <end position="217"/>
    </location>
</feature>
<dbReference type="PANTHER" id="PTHR30269">
    <property type="entry name" value="TRANSMEMBRANE PROTEIN YFCA"/>
    <property type="match status" value="1"/>
</dbReference>
<reference evidence="9" key="1">
    <citation type="submission" date="2017-04" db="EMBL/GenBank/DDBJ databases">
        <title>Unexpected and diverse lifestyles within the genus Limnohabitans.</title>
        <authorList>
            <person name="Kasalicky V."/>
            <person name="Mehrshad M."/>
            <person name="Andrei S.-A."/>
            <person name="Salcher M."/>
            <person name="Kratochvilova H."/>
            <person name="Simek K."/>
            <person name="Ghai R."/>
        </authorList>
    </citation>
    <scope>NUCLEOTIDE SEQUENCE [LARGE SCALE GENOMIC DNA]</scope>
    <source>
        <strain evidence="9">II-D5</strain>
    </source>
</reference>
<keyword evidence="3" id="KW-0813">Transport</keyword>
<evidence type="ECO:0000313" key="9">
    <source>
        <dbReference type="EMBL" id="PVE42038.1"/>
    </source>
</evidence>
<evidence type="ECO:0000256" key="2">
    <source>
        <dbReference type="ARBA" id="ARBA00009142"/>
    </source>
</evidence>
<evidence type="ECO:0000256" key="4">
    <source>
        <dbReference type="ARBA" id="ARBA00022475"/>
    </source>
</evidence>
<evidence type="ECO:0000256" key="7">
    <source>
        <dbReference type="ARBA" id="ARBA00023136"/>
    </source>
</evidence>
<dbReference type="AlphaFoldDB" id="A0A2T7UBN4"/>
<evidence type="ECO:0000256" key="6">
    <source>
        <dbReference type="ARBA" id="ARBA00022989"/>
    </source>
</evidence>
<organism evidence="9 10">
    <name type="scientific">Limnohabitans planktonicus II-D5</name>
    <dbReference type="NCBI Taxonomy" id="1293045"/>
    <lineage>
        <taxon>Bacteria</taxon>
        <taxon>Pseudomonadati</taxon>
        <taxon>Pseudomonadota</taxon>
        <taxon>Betaproteobacteria</taxon>
        <taxon>Burkholderiales</taxon>
        <taxon>Comamonadaceae</taxon>
        <taxon>Limnohabitans</taxon>
    </lineage>
</organism>
<evidence type="ECO:0000256" key="3">
    <source>
        <dbReference type="ARBA" id="ARBA00022448"/>
    </source>
</evidence>
<evidence type="ECO:0000256" key="5">
    <source>
        <dbReference type="ARBA" id="ARBA00022692"/>
    </source>
</evidence>
<keyword evidence="6 8" id="KW-1133">Transmembrane helix</keyword>
<feature type="transmembrane region" description="Helical" evidence="8">
    <location>
        <begin position="164"/>
        <end position="184"/>
    </location>
</feature>
<dbReference type="GO" id="GO:0005886">
    <property type="term" value="C:plasma membrane"/>
    <property type="evidence" value="ECO:0007669"/>
    <property type="project" value="UniProtKB-SubCell"/>
</dbReference>
<dbReference type="Pfam" id="PF01925">
    <property type="entry name" value="TauE"/>
    <property type="match status" value="1"/>
</dbReference>
<dbReference type="RefSeq" id="WP_053169278.1">
    <property type="nucleotide sequence ID" value="NZ_LFYT02000020.1"/>
</dbReference>
<dbReference type="InterPro" id="IPR002781">
    <property type="entry name" value="TM_pro_TauE-like"/>
</dbReference>
<dbReference type="PANTHER" id="PTHR30269:SF37">
    <property type="entry name" value="MEMBRANE TRANSPORTER PROTEIN"/>
    <property type="match status" value="1"/>
</dbReference>
<evidence type="ECO:0000256" key="1">
    <source>
        <dbReference type="ARBA" id="ARBA00004651"/>
    </source>
</evidence>
<dbReference type="OrthoDB" id="7028171at2"/>
<dbReference type="InterPro" id="IPR052017">
    <property type="entry name" value="TSUP"/>
</dbReference>
<comment type="subcellular location">
    <subcellularLocation>
        <location evidence="1 8">Cell membrane</location>
        <topology evidence="1 8">Multi-pass membrane protein</topology>
    </subcellularLocation>
</comment>
<dbReference type="Proteomes" id="UP000037507">
    <property type="component" value="Unassembled WGS sequence"/>
</dbReference>
<keyword evidence="10" id="KW-1185">Reference proteome</keyword>
<feature type="transmembrane region" description="Helical" evidence="8">
    <location>
        <begin position="224"/>
        <end position="246"/>
    </location>
</feature>
<protein>
    <recommendedName>
        <fullName evidence="8">Probable membrane transporter protein</fullName>
    </recommendedName>
</protein>
<evidence type="ECO:0000313" key="10">
    <source>
        <dbReference type="Proteomes" id="UP000037507"/>
    </source>
</evidence>
<proteinExistence type="inferred from homology"/>
<feature type="transmembrane region" description="Helical" evidence="8">
    <location>
        <begin position="44"/>
        <end position="63"/>
    </location>
</feature>
<keyword evidence="5 8" id="KW-0812">Transmembrane</keyword>
<accession>A0A2T7UBN4</accession>
<keyword evidence="4 8" id="KW-1003">Cell membrane</keyword>